<evidence type="ECO:0000313" key="2">
    <source>
        <dbReference type="EMBL" id="KAF2446894.1"/>
    </source>
</evidence>
<dbReference type="Proteomes" id="UP000799764">
    <property type="component" value="Unassembled WGS sequence"/>
</dbReference>
<feature type="region of interest" description="Disordered" evidence="1">
    <location>
        <begin position="1"/>
        <end position="32"/>
    </location>
</feature>
<keyword evidence="3" id="KW-1185">Reference proteome</keyword>
<comment type="caution">
    <text evidence="2">The sequence shown here is derived from an EMBL/GenBank/DDBJ whole genome shotgun (WGS) entry which is preliminary data.</text>
</comment>
<reference evidence="2" key="1">
    <citation type="journal article" date="2020" name="Stud. Mycol.">
        <title>101 Dothideomycetes genomes: a test case for predicting lifestyles and emergence of pathogens.</title>
        <authorList>
            <person name="Haridas S."/>
            <person name="Albert R."/>
            <person name="Binder M."/>
            <person name="Bloem J."/>
            <person name="Labutti K."/>
            <person name="Salamov A."/>
            <person name="Andreopoulos B."/>
            <person name="Baker S."/>
            <person name="Barry K."/>
            <person name="Bills G."/>
            <person name="Bluhm B."/>
            <person name="Cannon C."/>
            <person name="Castanera R."/>
            <person name="Culley D."/>
            <person name="Daum C."/>
            <person name="Ezra D."/>
            <person name="Gonzalez J."/>
            <person name="Henrissat B."/>
            <person name="Kuo A."/>
            <person name="Liang C."/>
            <person name="Lipzen A."/>
            <person name="Lutzoni F."/>
            <person name="Magnuson J."/>
            <person name="Mondo S."/>
            <person name="Nolan M."/>
            <person name="Ohm R."/>
            <person name="Pangilinan J."/>
            <person name="Park H.-J."/>
            <person name="Ramirez L."/>
            <person name="Alfaro M."/>
            <person name="Sun H."/>
            <person name="Tritt A."/>
            <person name="Yoshinaga Y."/>
            <person name="Zwiers L.-H."/>
            <person name="Turgeon B."/>
            <person name="Goodwin S."/>
            <person name="Spatafora J."/>
            <person name="Crous P."/>
            <person name="Grigoriev I."/>
        </authorList>
    </citation>
    <scope>NUCLEOTIDE SEQUENCE</scope>
    <source>
        <strain evidence="2">CBS 690.94</strain>
    </source>
</reference>
<feature type="region of interest" description="Disordered" evidence="1">
    <location>
        <begin position="120"/>
        <end position="158"/>
    </location>
</feature>
<gene>
    <name evidence="2" type="ORF">P171DRAFT_241063</name>
</gene>
<feature type="compositionally biased region" description="Low complexity" evidence="1">
    <location>
        <begin position="7"/>
        <end position="23"/>
    </location>
</feature>
<sequence>MSPAWSAMRRAGGAPPAAVPAAGDHARPSPQKRALARGWRGARTFTTTWHSPCQPCPDTEATHPDRPLASRCCAPSVTLTINHPRPRPRRHHHHHRHVHHYALCCCWLSLRAFASSHPSTAAIPRRARGKASSGPPAMSMSLQSSQHGLAGSPSAPKSRVPAWCPRASISRQEALRTTLAKCTRRASPIDPLRLSCRALDTPALLVSLRRYLACRTSLRTCCMHRSGASICAQPVPASLQTQMRPKTSFHLF</sequence>
<dbReference type="AlphaFoldDB" id="A0A9P4PQ15"/>
<accession>A0A9P4PQ15</accession>
<name>A0A9P4PQ15_9PLEO</name>
<organism evidence="2 3">
    <name type="scientific">Karstenula rhodostoma CBS 690.94</name>
    <dbReference type="NCBI Taxonomy" id="1392251"/>
    <lineage>
        <taxon>Eukaryota</taxon>
        <taxon>Fungi</taxon>
        <taxon>Dikarya</taxon>
        <taxon>Ascomycota</taxon>
        <taxon>Pezizomycotina</taxon>
        <taxon>Dothideomycetes</taxon>
        <taxon>Pleosporomycetidae</taxon>
        <taxon>Pleosporales</taxon>
        <taxon>Massarineae</taxon>
        <taxon>Didymosphaeriaceae</taxon>
        <taxon>Karstenula</taxon>
    </lineage>
</organism>
<protein>
    <submittedName>
        <fullName evidence="2">Uncharacterized protein</fullName>
    </submittedName>
</protein>
<dbReference type="EMBL" id="MU001497">
    <property type="protein sequence ID" value="KAF2446894.1"/>
    <property type="molecule type" value="Genomic_DNA"/>
</dbReference>
<evidence type="ECO:0000313" key="3">
    <source>
        <dbReference type="Proteomes" id="UP000799764"/>
    </source>
</evidence>
<evidence type="ECO:0000256" key="1">
    <source>
        <dbReference type="SAM" id="MobiDB-lite"/>
    </source>
</evidence>
<proteinExistence type="predicted"/>